<evidence type="ECO:0000256" key="2">
    <source>
        <dbReference type="ARBA" id="ARBA00022642"/>
    </source>
</evidence>
<dbReference type="RefSeq" id="WP_205050048.1">
    <property type="nucleotide sequence ID" value="NZ_JACJKX010000005.1"/>
</dbReference>
<keyword evidence="10" id="KW-1185">Reference proteome</keyword>
<evidence type="ECO:0000256" key="6">
    <source>
        <dbReference type="ARBA" id="ARBA00039017"/>
    </source>
</evidence>
<comment type="similarity">
    <text evidence="1">Belongs to the isochorismatase family.</text>
</comment>
<evidence type="ECO:0000256" key="3">
    <source>
        <dbReference type="ARBA" id="ARBA00022723"/>
    </source>
</evidence>
<dbReference type="Gene3D" id="3.40.50.850">
    <property type="entry name" value="Isochorismatase-like"/>
    <property type="match status" value="1"/>
</dbReference>
<feature type="domain" description="Isochorismatase-like" evidence="8">
    <location>
        <begin position="4"/>
        <end position="152"/>
    </location>
</feature>
<dbReference type="EC" id="3.5.1.19" evidence="6"/>
<keyword evidence="4" id="KW-0378">Hydrolase</keyword>
<dbReference type="PANTHER" id="PTHR11080:SF2">
    <property type="entry name" value="LD05707P"/>
    <property type="match status" value="1"/>
</dbReference>
<evidence type="ECO:0000256" key="5">
    <source>
        <dbReference type="ARBA" id="ARBA00037900"/>
    </source>
</evidence>
<proteinExistence type="inferred from homology"/>
<protein>
    <recommendedName>
        <fullName evidence="6">nicotinamidase</fullName>
        <ecNumber evidence="6">3.5.1.19</ecNumber>
    </recommendedName>
    <alternativeName>
        <fullName evidence="7">Nicotinamide deamidase</fullName>
    </alternativeName>
</protein>
<accession>A0ABS2GRI5</accession>
<comment type="caution">
    <text evidence="9">The sequence shown here is derived from an EMBL/GenBank/DDBJ whole genome shotgun (WGS) entry which is preliminary data.</text>
</comment>
<dbReference type="Proteomes" id="UP000777002">
    <property type="component" value="Unassembled WGS sequence"/>
</dbReference>
<keyword evidence="2" id="KW-0662">Pyridine nucleotide biosynthesis</keyword>
<sequence>MNKMLLVVDPQVDFISGTLAVEKAEEKMLELARYVRQKDGDYRLKVVTMDWHPYGHCSFQDNGGQWPRHCVQNTAGAAIFGPLFEALFQTSGKVVCLYKGDKEELEEYSIFKNESSAQQLNRLIQDFDIEKIEICGIAGDICVLNTLHDGVEKYGTEMFKVLVGFCPSLDGGVAISQAACHCSK</sequence>
<dbReference type="InterPro" id="IPR052347">
    <property type="entry name" value="Isochorismatase_Nicotinamidase"/>
</dbReference>
<dbReference type="SUPFAM" id="SSF52499">
    <property type="entry name" value="Isochorismatase-like hydrolases"/>
    <property type="match status" value="1"/>
</dbReference>
<gene>
    <name evidence="9" type="ORF">H5985_04120</name>
</gene>
<dbReference type="PANTHER" id="PTHR11080">
    <property type="entry name" value="PYRAZINAMIDASE/NICOTINAMIDASE"/>
    <property type="match status" value="1"/>
</dbReference>
<keyword evidence="3" id="KW-0479">Metal-binding</keyword>
<evidence type="ECO:0000256" key="4">
    <source>
        <dbReference type="ARBA" id="ARBA00022801"/>
    </source>
</evidence>
<evidence type="ECO:0000256" key="1">
    <source>
        <dbReference type="ARBA" id="ARBA00006336"/>
    </source>
</evidence>
<evidence type="ECO:0000256" key="7">
    <source>
        <dbReference type="ARBA" id="ARBA00043224"/>
    </source>
</evidence>
<evidence type="ECO:0000259" key="8">
    <source>
        <dbReference type="Pfam" id="PF00857"/>
    </source>
</evidence>
<comment type="pathway">
    <text evidence="5">Cofactor biosynthesis; nicotinate biosynthesis; nicotinate from nicotinamide: step 1/1.</text>
</comment>
<name>A0ABS2GRI5_9BURK</name>
<dbReference type="InterPro" id="IPR000868">
    <property type="entry name" value="Isochorismatase-like_dom"/>
</dbReference>
<evidence type="ECO:0000313" key="9">
    <source>
        <dbReference type="EMBL" id="MBM6928453.1"/>
    </source>
</evidence>
<dbReference type="Pfam" id="PF00857">
    <property type="entry name" value="Isochorismatase"/>
    <property type="match status" value="1"/>
</dbReference>
<organism evidence="9 10">
    <name type="scientific">Parasutterella secunda</name>
    <dbReference type="NCBI Taxonomy" id="626947"/>
    <lineage>
        <taxon>Bacteria</taxon>
        <taxon>Pseudomonadati</taxon>
        <taxon>Pseudomonadota</taxon>
        <taxon>Betaproteobacteria</taxon>
        <taxon>Burkholderiales</taxon>
        <taxon>Sutterellaceae</taxon>
        <taxon>Parasutterella</taxon>
    </lineage>
</organism>
<evidence type="ECO:0000313" key="10">
    <source>
        <dbReference type="Proteomes" id="UP000777002"/>
    </source>
</evidence>
<reference evidence="9 10" key="1">
    <citation type="journal article" date="2021" name="Sci. Rep.">
        <title>The distribution of antibiotic resistance genes in chicken gut microbiota commensals.</title>
        <authorList>
            <person name="Juricova H."/>
            <person name="Matiasovicova J."/>
            <person name="Kubasova T."/>
            <person name="Cejkova D."/>
            <person name="Rychlik I."/>
        </authorList>
    </citation>
    <scope>NUCLEOTIDE SEQUENCE [LARGE SCALE GENOMIC DNA]</scope>
    <source>
        <strain evidence="9 10">An562</strain>
    </source>
</reference>
<dbReference type="InterPro" id="IPR036380">
    <property type="entry name" value="Isochorismatase-like_sf"/>
</dbReference>
<dbReference type="EMBL" id="JACJKX010000005">
    <property type="protein sequence ID" value="MBM6928453.1"/>
    <property type="molecule type" value="Genomic_DNA"/>
</dbReference>